<dbReference type="InterPro" id="IPR011101">
    <property type="entry name" value="DUF5131"/>
</dbReference>
<name>A0A1I0A800_9FIRM</name>
<dbReference type="EMBL" id="FOIL01000001">
    <property type="protein sequence ID" value="SES90317.1"/>
    <property type="molecule type" value="Genomic_DNA"/>
</dbReference>
<accession>A0A1I0A800</accession>
<dbReference type="eggNOG" id="COG4422">
    <property type="taxonomic scope" value="Bacteria"/>
</dbReference>
<sequence length="367" mass="42696">MTIWNPWHGCKKISPGCANCYVYRRDESIGKDAGIVTKTGDYNLPVKKNRQGGYKLTAGDGIVYTCMTSDFFLDEADDWRMECWDMIRERKDLSFYIITKRIDRFAQCIPPDWGDGWEHVTICSTCENQDRTDYRLPILLRLPLKHREVISEPMLGEIRMEQYLATGQIEHVTCGGESGPNARPCDFHWIQEVRRECIRCGVPFTFKQTGALFLKDGKTYHIERRDQMEQARKSGYSYYPGAGLAEKISYRLPEKSDLWEHLGRSAFRSRFRLTAKDREYIRDKGWDTIRRHAEDFVAKRLAPEAPDHDGKQTPMKGHPVFLAQHATGCCCRTCLEKWHHIPAGKTLNSAEQEYVVNVLMEWIRRQI</sequence>
<evidence type="ECO:0000313" key="1">
    <source>
        <dbReference type="EMBL" id="SES90317.1"/>
    </source>
</evidence>
<gene>
    <name evidence="1" type="ORF">SAMN04487771_1001124</name>
</gene>
<dbReference type="STRING" id="1526.SAMN02910262_00080"/>
<dbReference type="Pfam" id="PF07505">
    <property type="entry name" value="DUF5131"/>
    <property type="match status" value="1"/>
</dbReference>
<dbReference type="InterPro" id="IPR020378">
    <property type="entry name" value="DUF4186"/>
</dbReference>
<evidence type="ECO:0000313" key="2">
    <source>
        <dbReference type="Proteomes" id="UP000199820"/>
    </source>
</evidence>
<proteinExistence type="predicted"/>
<organism evidence="1 2">
    <name type="scientific">[Clostridium] aminophilum</name>
    <dbReference type="NCBI Taxonomy" id="1526"/>
    <lineage>
        <taxon>Bacteria</taxon>
        <taxon>Bacillati</taxon>
        <taxon>Bacillota</taxon>
        <taxon>Clostridia</taxon>
        <taxon>Lachnospirales</taxon>
        <taxon>Lachnospiraceae</taxon>
    </lineage>
</organism>
<reference evidence="2" key="1">
    <citation type="submission" date="2016-10" db="EMBL/GenBank/DDBJ databases">
        <authorList>
            <person name="Varghese N."/>
            <person name="Submissions S."/>
        </authorList>
    </citation>
    <scope>NUCLEOTIDE SEQUENCE [LARGE SCALE GENOMIC DNA]</scope>
    <source>
        <strain evidence="2">KH1P1</strain>
    </source>
</reference>
<keyword evidence="2" id="KW-1185">Reference proteome</keyword>
<protein>
    <submittedName>
        <fullName evidence="1">Protein gp37</fullName>
    </submittedName>
</protein>
<dbReference type="Proteomes" id="UP000199820">
    <property type="component" value="Unassembled WGS sequence"/>
</dbReference>
<dbReference type="AlphaFoldDB" id="A0A1I0A800"/>
<dbReference type="Pfam" id="PF13811">
    <property type="entry name" value="DUF4186"/>
    <property type="match status" value="1"/>
</dbReference>